<dbReference type="InterPro" id="IPR017850">
    <property type="entry name" value="Alkaline_phosphatase_core_sf"/>
</dbReference>
<keyword evidence="2" id="KW-1185">Reference proteome</keyword>
<name>A0ABX5XWV3_9BACT</name>
<dbReference type="Gene3D" id="3.40.720.10">
    <property type="entry name" value="Alkaline Phosphatase, subunit A"/>
    <property type="match status" value="1"/>
</dbReference>
<evidence type="ECO:0008006" key="3">
    <source>
        <dbReference type="Google" id="ProtNLM"/>
    </source>
</evidence>
<dbReference type="InterPro" id="IPR010869">
    <property type="entry name" value="DUF1501"/>
</dbReference>
<reference evidence="1 2" key="1">
    <citation type="submission" date="2019-02" db="EMBL/GenBank/DDBJ databases">
        <title>Deep-cultivation of Planctomycetes and their phenomic and genomic characterization uncovers novel biology.</title>
        <authorList>
            <person name="Wiegand S."/>
            <person name="Jogler M."/>
            <person name="Boedeker C."/>
            <person name="Pinto D."/>
            <person name="Vollmers J."/>
            <person name="Rivas-Marin E."/>
            <person name="Kohn T."/>
            <person name="Peeters S.H."/>
            <person name="Heuer A."/>
            <person name="Rast P."/>
            <person name="Oberbeckmann S."/>
            <person name="Bunk B."/>
            <person name="Jeske O."/>
            <person name="Meyerdierks A."/>
            <person name="Storesund J.E."/>
            <person name="Kallscheuer N."/>
            <person name="Luecker S."/>
            <person name="Lage O.M."/>
            <person name="Pohl T."/>
            <person name="Merkel B.J."/>
            <person name="Hornburger P."/>
            <person name="Mueller R.-W."/>
            <person name="Bruemmer F."/>
            <person name="Labrenz M."/>
            <person name="Spormann A.M."/>
            <person name="Op den Camp H."/>
            <person name="Overmann J."/>
            <person name="Amann R."/>
            <person name="Jetten M.S.M."/>
            <person name="Mascher T."/>
            <person name="Medema M.H."/>
            <person name="Devos D.P."/>
            <person name="Kaster A.-K."/>
            <person name="Ovreas L."/>
            <person name="Rohde M."/>
            <person name="Galperin M.Y."/>
            <person name="Jogler C."/>
        </authorList>
    </citation>
    <scope>NUCLEOTIDE SEQUENCE [LARGE SCALE GENOMIC DNA]</scope>
    <source>
        <strain evidence="1 2">TBK1r</strain>
    </source>
</reference>
<proteinExistence type="predicted"/>
<organism evidence="1 2">
    <name type="scientific">Stieleria magnilauensis</name>
    <dbReference type="NCBI Taxonomy" id="2527963"/>
    <lineage>
        <taxon>Bacteria</taxon>
        <taxon>Pseudomonadati</taxon>
        <taxon>Planctomycetota</taxon>
        <taxon>Planctomycetia</taxon>
        <taxon>Pirellulales</taxon>
        <taxon>Pirellulaceae</taxon>
        <taxon>Stieleria</taxon>
    </lineage>
</organism>
<dbReference type="PANTHER" id="PTHR43737:SF1">
    <property type="entry name" value="DUF1501 DOMAIN-CONTAINING PROTEIN"/>
    <property type="match status" value="1"/>
</dbReference>
<evidence type="ECO:0000313" key="1">
    <source>
        <dbReference type="EMBL" id="QDV86482.1"/>
    </source>
</evidence>
<dbReference type="InterPro" id="IPR006311">
    <property type="entry name" value="TAT_signal"/>
</dbReference>
<sequence>MTKHSLFPCQRYQAQPSSRRDMLRRCASGFGAVALAGLAQDAAYSLESTQSEELGKAGHGPHHQVRAKNVIFLYMDGGPSQVDTFDPKPLLTKFNGKDPGTLFDVEPTQFNNNGTVLASPWEFQQHGESGIPVSSLFPHVATCVDELAVVRSMVSEFPEHTFANYFLHTGSGLQGRPSMGAWVNYGLGSVCQNLPGFVVINGGLIPPGGLDCFGSGFLPASYQGSVFKPSGSGVANIAPTESSPQRQREKLDLIGQLDGFASQQFGRHDSLDSAIRNYELAYAMQMAVPEVMSIKDEPAHVQKMYGMESTYEPTRIYAAQCLIARRMIESGVRFVELTCPKVGGDRWDQHGNLKQGHENNARAVDQPIAALLKDLRQRGMLDETLVVWAGEFGRTPFAQGKDGRDHNQFGFTVWMAGGGVKRGTTYGATDEFGYKAIENRVEVHDLHATMLHLMGVDHTRSTFRFGGRDMRLTDVKGHVVHDIIA</sequence>
<evidence type="ECO:0000313" key="2">
    <source>
        <dbReference type="Proteomes" id="UP000318081"/>
    </source>
</evidence>
<dbReference type="PROSITE" id="PS51318">
    <property type="entry name" value="TAT"/>
    <property type="match status" value="1"/>
</dbReference>
<accession>A0ABX5XWV3</accession>
<dbReference type="PANTHER" id="PTHR43737">
    <property type="entry name" value="BLL7424 PROTEIN"/>
    <property type="match status" value="1"/>
</dbReference>
<dbReference type="Pfam" id="PF07394">
    <property type="entry name" value="DUF1501"/>
    <property type="match status" value="1"/>
</dbReference>
<gene>
    <name evidence="1" type="ORF">TBK1r_55010</name>
</gene>
<dbReference type="EMBL" id="CP036432">
    <property type="protein sequence ID" value="QDV86482.1"/>
    <property type="molecule type" value="Genomic_DNA"/>
</dbReference>
<dbReference type="Proteomes" id="UP000318081">
    <property type="component" value="Chromosome"/>
</dbReference>
<dbReference type="SUPFAM" id="SSF53649">
    <property type="entry name" value="Alkaline phosphatase-like"/>
    <property type="match status" value="1"/>
</dbReference>
<protein>
    <recommendedName>
        <fullName evidence="3">Sulfatase</fullName>
    </recommendedName>
</protein>